<keyword evidence="2" id="KW-1185">Reference proteome</keyword>
<proteinExistence type="predicted"/>
<dbReference type="Proteomes" id="UP001165960">
    <property type="component" value="Unassembled WGS sequence"/>
</dbReference>
<evidence type="ECO:0000313" key="2">
    <source>
        <dbReference type="Proteomes" id="UP001165960"/>
    </source>
</evidence>
<gene>
    <name evidence="1" type="ORF">DSO57_1004819</name>
</gene>
<reference evidence="1" key="1">
    <citation type="submission" date="2022-04" db="EMBL/GenBank/DDBJ databases">
        <title>Genome of the entomopathogenic fungus Entomophthora muscae.</title>
        <authorList>
            <person name="Elya C."/>
            <person name="Lovett B.R."/>
            <person name="Lee E."/>
            <person name="Macias A.M."/>
            <person name="Hajek A.E."/>
            <person name="De Bivort B.L."/>
            <person name="Kasson M.T."/>
            <person name="De Fine Licht H.H."/>
            <person name="Stajich J.E."/>
        </authorList>
    </citation>
    <scope>NUCLEOTIDE SEQUENCE</scope>
    <source>
        <strain evidence="1">Berkeley</strain>
    </source>
</reference>
<sequence>MGAAALPELKKYMDKRLYITMNADRKISGILRGYDPFTNLVLDESFVHSPYDKVAIGNIVIRGNSIVSIEPIDRIDYS</sequence>
<evidence type="ECO:0000313" key="1">
    <source>
        <dbReference type="EMBL" id="KAJ9051408.1"/>
    </source>
</evidence>
<protein>
    <submittedName>
        <fullName evidence="1">Uncharacterized protein</fullName>
    </submittedName>
</protein>
<comment type="caution">
    <text evidence="1">The sequence shown here is derived from an EMBL/GenBank/DDBJ whole genome shotgun (WGS) entry which is preliminary data.</text>
</comment>
<dbReference type="EMBL" id="QTSX02007112">
    <property type="protein sequence ID" value="KAJ9051408.1"/>
    <property type="molecule type" value="Genomic_DNA"/>
</dbReference>
<accession>A0ACC2RN02</accession>
<name>A0ACC2RN02_9FUNG</name>
<organism evidence="1 2">
    <name type="scientific">Entomophthora muscae</name>
    <dbReference type="NCBI Taxonomy" id="34485"/>
    <lineage>
        <taxon>Eukaryota</taxon>
        <taxon>Fungi</taxon>
        <taxon>Fungi incertae sedis</taxon>
        <taxon>Zoopagomycota</taxon>
        <taxon>Entomophthoromycotina</taxon>
        <taxon>Entomophthoromycetes</taxon>
        <taxon>Entomophthorales</taxon>
        <taxon>Entomophthoraceae</taxon>
        <taxon>Entomophthora</taxon>
    </lineage>
</organism>